<protein>
    <submittedName>
        <fullName evidence="9">Interleukin-1 receptor type 2-like</fullName>
    </submittedName>
</protein>
<dbReference type="GeneTree" id="ENSGT01090000259985"/>
<dbReference type="PANTHER" id="PTHR11890:SF18">
    <property type="entry name" value="LYMPHOCYTE ACTIVATION GENE 3 PROTEIN"/>
    <property type="match status" value="1"/>
</dbReference>
<feature type="domain" description="Ig-like" evidence="8">
    <location>
        <begin position="69"/>
        <end position="177"/>
    </location>
</feature>
<dbReference type="FunFam" id="2.60.40.10:FF:000188">
    <property type="entry name" value="Interleukin-1 receptor accessory protein-like 1"/>
    <property type="match status" value="1"/>
</dbReference>
<keyword evidence="6" id="KW-0393">Immunoglobulin domain</keyword>
<proteinExistence type="inferred from homology"/>
<evidence type="ECO:0000256" key="5">
    <source>
        <dbReference type="ARBA" id="ARBA00023180"/>
    </source>
</evidence>
<dbReference type="OMA" id="LLWWTAN"/>
<name>A0A674E2T6_SALTR</name>
<dbReference type="SMART" id="SM00408">
    <property type="entry name" value="IGc2"/>
    <property type="match status" value="2"/>
</dbReference>
<keyword evidence="2" id="KW-0732">Signal</keyword>
<accession>A0A674E2T6</accession>
<evidence type="ECO:0000256" key="6">
    <source>
        <dbReference type="ARBA" id="ARBA00023319"/>
    </source>
</evidence>
<evidence type="ECO:0000256" key="1">
    <source>
        <dbReference type="ARBA" id="ARBA00009752"/>
    </source>
</evidence>
<dbReference type="AlphaFoldDB" id="A0A674E2T6"/>
<dbReference type="PROSITE" id="PS50835">
    <property type="entry name" value="IG_LIKE"/>
    <property type="match status" value="3"/>
</dbReference>
<dbReference type="Ensembl" id="ENSSTUT00000109527.1">
    <property type="protein sequence ID" value="ENSSTUP00000102116.1"/>
    <property type="gene ID" value="ENSSTUG00000045627.1"/>
</dbReference>
<keyword evidence="7" id="KW-1133">Transmembrane helix</keyword>
<dbReference type="GeneID" id="115161016"/>
<dbReference type="RefSeq" id="XP_029567523.1">
    <property type="nucleotide sequence ID" value="XM_029711663.1"/>
</dbReference>
<evidence type="ECO:0000313" key="10">
    <source>
        <dbReference type="Proteomes" id="UP000472277"/>
    </source>
</evidence>
<keyword evidence="7" id="KW-0812">Transmembrane</keyword>
<dbReference type="SMART" id="SM00409">
    <property type="entry name" value="IG"/>
    <property type="match status" value="3"/>
</dbReference>
<evidence type="ECO:0000313" key="9">
    <source>
        <dbReference type="Ensembl" id="ENSSTUP00000102116.1"/>
    </source>
</evidence>
<reference evidence="9" key="2">
    <citation type="submission" date="2025-09" db="UniProtKB">
        <authorList>
            <consortium name="Ensembl"/>
        </authorList>
    </citation>
    <scope>IDENTIFICATION</scope>
</reference>
<dbReference type="Proteomes" id="UP000472277">
    <property type="component" value="Chromosome 24"/>
</dbReference>
<feature type="domain" description="Ig-like" evidence="8">
    <location>
        <begin position="318"/>
        <end position="427"/>
    </location>
</feature>
<feature type="transmembrane region" description="Helical" evidence="7">
    <location>
        <begin position="41"/>
        <end position="60"/>
    </location>
</feature>
<evidence type="ECO:0000256" key="7">
    <source>
        <dbReference type="SAM" id="Phobius"/>
    </source>
</evidence>
<evidence type="ECO:0000256" key="2">
    <source>
        <dbReference type="ARBA" id="ARBA00022729"/>
    </source>
</evidence>
<dbReference type="InterPro" id="IPR013783">
    <property type="entry name" value="Ig-like_fold"/>
</dbReference>
<evidence type="ECO:0000256" key="3">
    <source>
        <dbReference type="ARBA" id="ARBA00022737"/>
    </source>
</evidence>
<gene>
    <name evidence="9" type="primary">LOC115161016</name>
</gene>
<evidence type="ECO:0000259" key="8">
    <source>
        <dbReference type="PROSITE" id="PS50835"/>
    </source>
</evidence>
<reference evidence="9" key="1">
    <citation type="submission" date="2025-08" db="UniProtKB">
        <authorList>
            <consortium name="Ensembl"/>
        </authorList>
    </citation>
    <scope>IDENTIFICATION</scope>
</reference>
<dbReference type="InterPro" id="IPR007110">
    <property type="entry name" value="Ig-like_dom"/>
</dbReference>
<dbReference type="InterPro" id="IPR003598">
    <property type="entry name" value="Ig_sub2"/>
</dbReference>
<dbReference type="SUPFAM" id="SSF48726">
    <property type="entry name" value="Immunoglobulin"/>
    <property type="match status" value="3"/>
</dbReference>
<keyword evidence="7" id="KW-0472">Membrane</keyword>
<feature type="domain" description="Ig-like" evidence="8">
    <location>
        <begin position="198"/>
        <end position="276"/>
    </location>
</feature>
<dbReference type="PANTHER" id="PTHR11890">
    <property type="entry name" value="INTERLEUKIN-1 RECEPTOR FAMILY MEMBER"/>
    <property type="match status" value="1"/>
</dbReference>
<keyword evidence="4" id="KW-1015">Disulfide bond</keyword>
<feature type="transmembrane region" description="Helical" evidence="7">
    <location>
        <begin position="433"/>
        <end position="456"/>
    </location>
</feature>
<evidence type="ECO:0000256" key="4">
    <source>
        <dbReference type="ARBA" id="ARBA00023157"/>
    </source>
</evidence>
<dbReference type="InterPro" id="IPR013151">
    <property type="entry name" value="Immunoglobulin_dom"/>
</dbReference>
<sequence>MSHDFFKTSEKSLLISQTHSNITNVACDYTNTREARSTHMLLFLQYATVILNLLPALFIARSACGLRLPPLPMIDGCFRVSPEPEVFRVQGEAVVLSCFVFDRVLYKRFSQAKAGYTYVISKGNGTGGIDTDEGKEGRVLQRERQLWLLPAQTSDSGKYSCIYRNDTLCVIGSITLQVYETKQTDIEKLCYPISTPVGKNLSIRCPHLKDFNRTNEIEWYKDSSPTVLPVGSGRYQRQRQDVILISDVRPADQGLYTCQLRVHVNNLQYTVSRTINLNVKVPDPVPYTQTTRPIFDPDTTPTPNPGLSTVESPAVVSPKIVSPANGTIFESPLGSVLEISCQVFTGSQSADATMVTWLVDGHSLDLSNLSGRALMSQRRVTTVAGGCYVEVNLYIIELCEEDTRAELKCVTQNQGGRQEVIAQFRVEDPRSTWLMVGVAGSVCFLTVVSVFLYLLLKPRGKVDYFLARQNSTFSSTFSST</sequence>
<dbReference type="InterPro" id="IPR003599">
    <property type="entry name" value="Ig_sub"/>
</dbReference>
<dbReference type="InterPro" id="IPR015621">
    <property type="entry name" value="IL-1_rcpt_fam"/>
</dbReference>
<dbReference type="KEGG" id="stru:115161016"/>
<keyword evidence="5" id="KW-0325">Glycoprotein</keyword>
<comment type="similarity">
    <text evidence="1">Belongs to the interleukin-1 receptor family.</text>
</comment>
<keyword evidence="3" id="KW-0677">Repeat</keyword>
<keyword evidence="10" id="KW-1185">Reference proteome</keyword>
<dbReference type="OrthoDB" id="9881731at2759"/>
<dbReference type="InParanoid" id="A0A674E2T6"/>
<organism evidence="9 10">
    <name type="scientific">Salmo trutta</name>
    <name type="common">Brown trout</name>
    <dbReference type="NCBI Taxonomy" id="8032"/>
    <lineage>
        <taxon>Eukaryota</taxon>
        <taxon>Metazoa</taxon>
        <taxon>Chordata</taxon>
        <taxon>Craniata</taxon>
        <taxon>Vertebrata</taxon>
        <taxon>Euteleostomi</taxon>
        <taxon>Actinopterygii</taxon>
        <taxon>Neopterygii</taxon>
        <taxon>Teleostei</taxon>
        <taxon>Protacanthopterygii</taxon>
        <taxon>Salmoniformes</taxon>
        <taxon>Salmonidae</taxon>
        <taxon>Salmoninae</taxon>
        <taxon>Salmo</taxon>
    </lineage>
</organism>
<dbReference type="Gene3D" id="2.60.40.10">
    <property type="entry name" value="Immunoglobulins"/>
    <property type="match status" value="3"/>
</dbReference>
<dbReference type="InterPro" id="IPR036179">
    <property type="entry name" value="Ig-like_dom_sf"/>
</dbReference>
<dbReference type="Pfam" id="PF00047">
    <property type="entry name" value="ig"/>
    <property type="match status" value="1"/>
</dbReference>